<evidence type="ECO:0000256" key="2">
    <source>
        <dbReference type="SAM" id="MobiDB-lite"/>
    </source>
</evidence>
<evidence type="ECO:0000313" key="4">
    <source>
        <dbReference type="Proteomes" id="UP000008281"/>
    </source>
</evidence>
<sequence>MSDVILESLDKHLKTFPVDKSSETISKIISWAGFCMSRVAHCVKLQSIHLPPLNTVTPTKAIIRLFTIEKNNFVMAHELLKTLKTLNGMDVGKFEEEVLKMPELSTLLFREIAQKVDKKVMKNLEFVKVNIKLNMFAQTPIPTHNGGFFILAADAIFDLLMDMIVAKKVFKIIEKKGWIHIKEFFKSMSEFYFDRSRGIYFIDLKDVEIIKNKWEEVYITHFKKSSKFVKKSKKTTGLKETLKFLELDNCFGDIMKYADCICSKSHKNLSPHALQKSILCCQVNSLVRKVPMVLEFIHNQGSCDRLAIIECELCSGGSIAEMPEEEQTIKEEKKTKKTKKLKKQSSIKETKSVESKNDVATVAEAPAPEESSGSLSEENESLKISDAENIDLTTAQLEINALKQDNLDREERIRMLEKLLEQMENVIKEQAGRQQQDQEQRFKALEKTLKEKNDVINLQEKKLAEILENLLDRKDVVIKEQGARFENLQIEKESNKNDEKTQDALSKLQAINTTLKNGQPVSKCTEIVNLLINRTRKEKIRSIAKREMKRFCDEANAYSNAVENRIAMIASPPELPEFPVFSQEFLKVYEQTMKSKTPIICPQLLKPEDPEECVICLETLEPEDETKKCEVCHSRNHKVCMEIG</sequence>
<gene>
    <name evidence="3" type="ORF">CRE_15975</name>
</gene>
<keyword evidence="1" id="KW-0175">Coiled coil</keyword>
<dbReference type="STRING" id="31234.E3MBV7"/>
<evidence type="ECO:0000256" key="1">
    <source>
        <dbReference type="SAM" id="Coils"/>
    </source>
</evidence>
<reference evidence="3" key="1">
    <citation type="submission" date="2007-07" db="EMBL/GenBank/DDBJ databases">
        <title>PCAP assembly of the Caenorhabditis remanei genome.</title>
        <authorList>
            <consortium name="The Caenorhabditis remanei Sequencing Consortium"/>
            <person name="Wilson R.K."/>
        </authorList>
    </citation>
    <scope>NUCLEOTIDE SEQUENCE [LARGE SCALE GENOMIC DNA]</scope>
    <source>
        <strain evidence="3">PB4641</strain>
    </source>
</reference>
<dbReference type="eggNOG" id="ENOG502SVYK">
    <property type="taxonomic scope" value="Eukaryota"/>
</dbReference>
<evidence type="ECO:0000313" key="3">
    <source>
        <dbReference type="EMBL" id="EFO97719.1"/>
    </source>
</evidence>
<accession>E3MBV7</accession>
<dbReference type="AlphaFoldDB" id="E3MBV7"/>
<feature type="region of interest" description="Disordered" evidence="2">
    <location>
        <begin position="324"/>
        <end position="381"/>
    </location>
</feature>
<feature type="compositionally biased region" description="Basic residues" evidence="2">
    <location>
        <begin position="335"/>
        <end position="345"/>
    </location>
</feature>
<name>E3MBV7_CAERE</name>
<dbReference type="PANTHER" id="PTHR21447">
    <property type="entry name" value="RING-TYPE DOMAIN-CONTAINING PROTEIN-RELATED"/>
    <property type="match status" value="1"/>
</dbReference>
<feature type="coiled-coil region" evidence="1">
    <location>
        <begin position="399"/>
        <end position="469"/>
    </location>
</feature>
<feature type="compositionally biased region" description="Basic and acidic residues" evidence="2">
    <location>
        <begin position="346"/>
        <end position="357"/>
    </location>
</feature>
<dbReference type="GO" id="GO:0045087">
    <property type="term" value="P:innate immune response"/>
    <property type="evidence" value="ECO:0007669"/>
    <property type="project" value="TreeGrafter"/>
</dbReference>
<proteinExistence type="predicted"/>
<organism evidence="4">
    <name type="scientific">Caenorhabditis remanei</name>
    <name type="common">Caenorhabditis vulgaris</name>
    <dbReference type="NCBI Taxonomy" id="31234"/>
    <lineage>
        <taxon>Eukaryota</taxon>
        <taxon>Metazoa</taxon>
        <taxon>Ecdysozoa</taxon>
        <taxon>Nematoda</taxon>
        <taxon>Chromadorea</taxon>
        <taxon>Rhabditida</taxon>
        <taxon>Rhabditina</taxon>
        <taxon>Rhabditomorpha</taxon>
        <taxon>Rhabditoidea</taxon>
        <taxon>Rhabditidae</taxon>
        <taxon>Peloderinae</taxon>
        <taxon>Caenorhabditis</taxon>
    </lineage>
</organism>
<dbReference type="EMBL" id="DS268433">
    <property type="protein sequence ID" value="EFO97719.1"/>
    <property type="molecule type" value="Genomic_DNA"/>
</dbReference>
<dbReference type="InParanoid" id="E3MBV7"/>
<dbReference type="PANTHER" id="PTHR21447:SF11">
    <property type="entry name" value="RING-TYPE DOMAIN-CONTAINING PROTEIN"/>
    <property type="match status" value="1"/>
</dbReference>
<dbReference type="GO" id="GO:0045121">
    <property type="term" value="C:membrane raft"/>
    <property type="evidence" value="ECO:0007669"/>
    <property type="project" value="TreeGrafter"/>
</dbReference>
<dbReference type="Proteomes" id="UP000008281">
    <property type="component" value="Unassembled WGS sequence"/>
</dbReference>
<dbReference type="HOGENOM" id="CLU_007994_1_0_1"/>
<protein>
    <recommendedName>
        <fullName evidence="5">RING-type domain-containing protein</fullName>
    </recommendedName>
</protein>
<evidence type="ECO:0008006" key="5">
    <source>
        <dbReference type="Google" id="ProtNLM"/>
    </source>
</evidence>
<keyword evidence="4" id="KW-1185">Reference proteome</keyword>